<sequence>MSPARAADELPEGPAGQLPDEPPEPPEHARFAAYTRQLENSTPDEEAPLVRRFLTDPDRTMAEAAVTRHLDRRAAAGHATPEYTAWAESMAVATAGHAFLADRLREWALFRAVHLDHPWDPDTLTGSTSNWLQLKLAEAPTTPT</sequence>
<evidence type="ECO:0000313" key="3">
    <source>
        <dbReference type="Proteomes" id="UP001139384"/>
    </source>
</evidence>
<dbReference type="EMBL" id="JAKEIP010000516">
    <property type="protein sequence ID" value="MCF1600425.1"/>
    <property type="molecule type" value="Genomic_DNA"/>
</dbReference>
<feature type="region of interest" description="Disordered" evidence="1">
    <location>
        <begin position="1"/>
        <end position="45"/>
    </location>
</feature>
<evidence type="ECO:0000256" key="1">
    <source>
        <dbReference type="SAM" id="MobiDB-lite"/>
    </source>
</evidence>
<organism evidence="2 3">
    <name type="scientific">Streptomyces muensis</name>
    <dbReference type="NCBI Taxonomy" id="1077944"/>
    <lineage>
        <taxon>Bacteria</taxon>
        <taxon>Bacillati</taxon>
        <taxon>Actinomycetota</taxon>
        <taxon>Actinomycetes</taxon>
        <taxon>Kitasatosporales</taxon>
        <taxon>Streptomycetaceae</taxon>
        <taxon>Streptomyces</taxon>
    </lineage>
</organism>
<keyword evidence="3" id="KW-1185">Reference proteome</keyword>
<protein>
    <submittedName>
        <fullName evidence="2">Uncharacterized protein</fullName>
    </submittedName>
</protein>
<evidence type="ECO:0000313" key="2">
    <source>
        <dbReference type="EMBL" id="MCF1600425.1"/>
    </source>
</evidence>
<accession>A0A9X1Q9P4</accession>
<name>A0A9X1Q9P4_STRM4</name>
<dbReference type="AlphaFoldDB" id="A0A9X1Q9P4"/>
<comment type="caution">
    <text evidence="2">The sequence shown here is derived from an EMBL/GenBank/DDBJ whole genome shotgun (WGS) entry which is preliminary data.</text>
</comment>
<gene>
    <name evidence="2" type="ORF">L0P92_43865</name>
</gene>
<dbReference type="Proteomes" id="UP001139384">
    <property type="component" value="Unassembled WGS sequence"/>
</dbReference>
<feature type="non-terminal residue" evidence="2">
    <location>
        <position position="144"/>
    </location>
</feature>
<reference evidence="2" key="1">
    <citation type="submission" date="2022-01" db="EMBL/GenBank/DDBJ databases">
        <title>Draft Genome Sequences of Seven Type Strains of the Genus Streptomyces.</title>
        <authorList>
            <person name="Aziz S."/>
            <person name="Coretto E."/>
            <person name="Chronakova A."/>
            <person name="Sproer C."/>
            <person name="Huber K."/>
            <person name="Nouioui I."/>
            <person name="Gross H."/>
        </authorList>
    </citation>
    <scope>NUCLEOTIDE SEQUENCE</scope>
    <source>
        <strain evidence="2">DSM 103493</strain>
    </source>
</reference>
<proteinExistence type="predicted"/>
<dbReference type="RefSeq" id="WP_234768719.1">
    <property type="nucleotide sequence ID" value="NZ_JAKEIP010000516.1"/>
</dbReference>